<dbReference type="eggNOG" id="COG4520">
    <property type="taxonomic scope" value="Bacteria"/>
</dbReference>
<dbReference type="HOGENOM" id="CLU_092800_1_0_6"/>
<sequence length="283" mass="30499">MTISDEMLCAFLDAELSDDDMEYVRTAIASDLALSDRLASLAQVDMMVKAAADAATQKPLPNSVVALLADDATSEAYLKQADFDSDHVSASQASEESIPSNVTSFNRKAQDAKRSGKWKVPLSLAAGVALVAGLTLMHSEYTDPLDPAGTSSTNNHWANVSTALDNNLTGEMMVTDAGMEIVPQLSFMNNESQMCRQAQIQGEDELNIMIACKNAQGIWQLHASKLITAGRDKSEYQTASANKVLDEELDLLMVSAPLNAEQEQQAINHGWQSKTAEGVVNEN</sequence>
<evidence type="ECO:0000313" key="1">
    <source>
        <dbReference type="EMBL" id="AEF05556.1"/>
    </source>
</evidence>
<organism evidence="1 2">
    <name type="scientific">Alteromonas naphthalenivorans</name>
    <dbReference type="NCBI Taxonomy" id="715451"/>
    <lineage>
        <taxon>Bacteria</taxon>
        <taxon>Pseudomonadati</taxon>
        <taxon>Pseudomonadota</taxon>
        <taxon>Gammaproteobacteria</taxon>
        <taxon>Alteromonadales</taxon>
        <taxon>Alteromonadaceae</taxon>
        <taxon>Alteromonas/Salinimonas group</taxon>
        <taxon>Alteromonas</taxon>
    </lineage>
</organism>
<keyword evidence="2" id="KW-1185">Reference proteome</keyword>
<protein>
    <submittedName>
        <fullName evidence="1">Transmembrane anti-sigma factor</fullName>
    </submittedName>
</protein>
<keyword evidence="1" id="KW-0812">Transmembrane</keyword>
<reference evidence="1 2" key="1">
    <citation type="journal article" date="2011" name="J. Bacteriol.">
        <title>Complete genome sequence of the polycyclic aromatic hydrocarbon-degrading bacterium Alteromonas sp. strain SN2.</title>
        <authorList>
            <person name="Jin H.M."/>
            <person name="Jeong H."/>
            <person name="Moon E.J."/>
            <person name="Math R.K."/>
            <person name="Lee K."/>
            <person name="Kim H.J."/>
            <person name="Jeon C.O."/>
            <person name="Oh T.K."/>
            <person name="Kim J.F."/>
        </authorList>
    </citation>
    <scope>NUCLEOTIDE SEQUENCE [LARGE SCALE GENOMIC DNA]</scope>
    <source>
        <strain evidence="2">JCM 17741 / KACC 18427 / KCTC 11700BP / SN2</strain>
    </source>
</reference>
<accession>F5Z6P3</accession>
<proteinExistence type="predicted"/>
<dbReference type="RefSeq" id="WP_013786466.1">
    <property type="nucleotide sequence ID" value="NC_015554.1"/>
</dbReference>
<evidence type="ECO:0000313" key="2">
    <source>
        <dbReference type="Proteomes" id="UP000000683"/>
    </source>
</evidence>
<dbReference type="EMBL" id="CP002339">
    <property type="protein sequence ID" value="AEF05556.1"/>
    <property type="molecule type" value="Genomic_DNA"/>
</dbReference>
<dbReference type="OrthoDB" id="5588054at2"/>
<gene>
    <name evidence="1" type="ordered locus">ambt_20325</name>
</gene>
<dbReference type="Proteomes" id="UP000000683">
    <property type="component" value="Chromosome"/>
</dbReference>
<name>F5Z6P3_ALTNA</name>
<dbReference type="KEGG" id="alt:ambt_20325"/>
<keyword evidence="1" id="KW-0472">Membrane</keyword>
<dbReference type="AlphaFoldDB" id="F5Z6P3"/>